<protein>
    <recommendedName>
        <fullName evidence="5">DAGKc domain-containing protein</fullName>
    </recommendedName>
</protein>
<evidence type="ECO:0000256" key="2">
    <source>
        <dbReference type="ARBA" id="ARBA00022741"/>
    </source>
</evidence>
<dbReference type="SMART" id="SM00046">
    <property type="entry name" value="DAGKc"/>
    <property type="match status" value="1"/>
</dbReference>
<reference evidence="6 7" key="1">
    <citation type="submission" date="2016-03" db="EMBL/GenBank/DDBJ databases">
        <title>Niastella vici sp. nov., isolated from farmland soil.</title>
        <authorList>
            <person name="Chen L."/>
            <person name="Wang D."/>
            <person name="Yang S."/>
            <person name="Wang G."/>
        </authorList>
    </citation>
    <scope>NUCLEOTIDE SEQUENCE [LARGE SCALE GENOMIC DNA]</scope>
    <source>
        <strain evidence="6 7">DJ57</strain>
    </source>
</reference>
<dbReference type="InterPro" id="IPR016064">
    <property type="entry name" value="NAD/diacylglycerol_kinase_sf"/>
</dbReference>
<proteinExistence type="predicted"/>
<sequence length="299" mass="33669">MKNIHLIHNPGAGDEAHSKSALLRLIEGAGYVCRYCSTDDADEWKNIDRETDFIVIAGGDGTVKEVVSLLLKKEFSIKRIPVAILPFGTANNIAESLNINGEPVDIIRSWSTMQTTAIDVGEVFDVEEKTLYFIESFGYGLFPYLMQEMHKQGKNDIEDKDEKMKAALQLMRSISHSYKPHYCELIIDGEDHSGEFLMAEIMNTRFIGPNLFLSPHGHPGDGRFEVVLIPGDDQPKFAAYVNTRINDAEVSFSFVTLKAEDIQIKWKGTHVHVDDETIKLKENAPVRIRVQKNALTFLI</sequence>
<dbReference type="InterPro" id="IPR050187">
    <property type="entry name" value="Lipid_Phosphate_FormReg"/>
</dbReference>
<dbReference type="InterPro" id="IPR017438">
    <property type="entry name" value="ATP-NAD_kinase_N"/>
</dbReference>
<dbReference type="GO" id="GO:0005524">
    <property type="term" value="F:ATP binding"/>
    <property type="evidence" value="ECO:0007669"/>
    <property type="project" value="UniProtKB-KW"/>
</dbReference>
<name>A0A1V9FQK9_9BACT</name>
<dbReference type="PANTHER" id="PTHR12358">
    <property type="entry name" value="SPHINGOSINE KINASE"/>
    <property type="match status" value="1"/>
</dbReference>
<dbReference type="STRING" id="1703345.A3860_32670"/>
<evidence type="ECO:0000256" key="1">
    <source>
        <dbReference type="ARBA" id="ARBA00022679"/>
    </source>
</evidence>
<dbReference type="Pfam" id="PF19279">
    <property type="entry name" value="YegS_C"/>
    <property type="match status" value="1"/>
</dbReference>
<dbReference type="Pfam" id="PF00781">
    <property type="entry name" value="DAGK_cat"/>
    <property type="match status" value="1"/>
</dbReference>
<evidence type="ECO:0000256" key="3">
    <source>
        <dbReference type="ARBA" id="ARBA00022777"/>
    </source>
</evidence>
<dbReference type="InterPro" id="IPR001206">
    <property type="entry name" value="Diacylglycerol_kinase_cat_dom"/>
</dbReference>
<evidence type="ECO:0000259" key="5">
    <source>
        <dbReference type="PROSITE" id="PS50146"/>
    </source>
</evidence>
<dbReference type="PROSITE" id="PS50146">
    <property type="entry name" value="DAGK"/>
    <property type="match status" value="1"/>
</dbReference>
<evidence type="ECO:0000313" key="6">
    <source>
        <dbReference type="EMBL" id="OQP60571.1"/>
    </source>
</evidence>
<dbReference type="PANTHER" id="PTHR12358:SF54">
    <property type="entry name" value="SPHINGOSINE KINASE RELATED PROTEIN"/>
    <property type="match status" value="1"/>
</dbReference>
<feature type="domain" description="DAGKc" evidence="5">
    <location>
        <begin position="1"/>
        <end position="128"/>
    </location>
</feature>
<organism evidence="6 7">
    <name type="scientific">Niastella vici</name>
    <dbReference type="NCBI Taxonomy" id="1703345"/>
    <lineage>
        <taxon>Bacteria</taxon>
        <taxon>Pseudomonadati</taxon>
        <taxon>Bacteroidota</taxon>
        <taxon>Chitinophagia</taxon>
        <taxon>Chitinophagales</taxon>
        <taxon>Chitinophagaceae</taxon>
        <taxon>Niastella</taxon>
    </lineage>
</organism>
<keyword evidence="7" id="KW-1185">Reference proteome</keyword>
<accession>A0A1V9FQK9</accession>
<dbReference type="GO" id="GO:0016301">
    <property type="term" value="F:kinase activity"/>
    <property type="evidence" value="ECO:0007669"/>
    <property type="project" value="UniProtKB-KW"/>
</dbReference>
<keyword evidence="4" id="KW-0067">ATP-binding</keyword>
<dbReference type="AlphaFoldDB" id="A0A1V9FQK9"/>
<dbReference type="Gene3D" id="3.40.50.10330">
    <property type="entry name" value="Probable inorganic polyphosphate/atp-NAD kinase, domain 1"/>
    <property type="match status" value="1"/>
</dbReference>
<dbReference type="Gene3D" id="2.60.200.40">
    <property type="match status" value="1"/>
</dbReference>
<dbReference type="InterPro" id="IPR045540">
    <property type="entry name" value="YegS/DAGK_C"/>
</dbReference>
<keyword evidence="3" id="KW-0418">Kinase</keyword>
<dbReference type="SUPFAM" id="SSF111331">
    <property type="entry name" value="NAD kinase/diacylglycerol kinase-like"/>
    <property type="match status" value="1"/>
</dbReference>
<dbReference type="RefSeq" id="WP_158085380.1">
    <property type="nucleotide sequence ID" value="NZ_LVYD01000060.1"/>
</dbReference>
<evidence type="ECO:0000256" key="4">
    <source>
        <dbReference type="ARBA" id="ARBA00022840"/>
    </source>
</evidence>
<keyword evidence="1" id="KW-0808">Transferase</keyword>
<keyword evidence="2" id="KW-0547">Nucleotide-binding</keyword>
<dbReference type="OrthoDB" id="142078at2"/>
<dbReference type="Proteomes" id="UP000192796">
    <property type="component" value="Unassembled WGS sequence"/>
</dbReference>
<evidence type="ECO:0000313" key="7">
    <source>
        <dbReference type="Proteomes" id="UP000192796"/>
    </source>
</evidence>
<comment type="caution">
    <text evidence="6">The sequence shown here is derived from an EMBL/GenBank/DDBJ whole genome shotgun (WGS) entry which is preliminary data.</text>
</comment>
<gene>
    <name evidence="6" type="ORF">A3860_32670</name>
</gene>
<dbReference type="EMBL" id="LVYD01000060">
    <property type="protein sequence ID" value="OQP60571.1"/>
    <property type="molecule type" value="Genomic_DNA"/>
</dbReference>